<protein>
    <recommendedName>
        <fullName evidence="2">AAA+ ATPase domain-containing protein</fullName>
    </recommendedName>
</protein>
<dbReference type="Pfam" id="PF14516">
    <property type="entry name" value="AAA_35"/>
    <property type="match status" value="1"/>
</dbReference>
<dbReference type="EMBL" id="CAACVI010000012">
    <property type="protein sequence ID" value="VEN73646.1"/>
    <property type="molecule type" value="Genomic_DNA"/>
</dbReference>
<organism evidence="1">
    <name type="scientific">uncultured Desulfobacteraceae bacterium</name>
    <dbReference type="NCBI Taxonomy" id="218296"/>
    <lineage>
        <taxon>Bacteria</taxon>
        <taxon>Pseudomonadati</taxon>
        <taxon>Thermodesulfobacteriota</taxon>
        <taxon>Desulfobacteria</taxon>
        <taxon>Desulfobacterales</taxon>
        <taxon>Desulfobacteraceae</taxon>
        <taxon>environmental samples</taxon>
    </lineage>
</organism>
<evidence type="ECO:0000313" key="1">
    <source>
        <dbReference type="EMBL" id="VEN73646.1"/>
    </source>
</evidence>
<dbReference type="InterPro" id="IPR027417">
    <property type="entry name" value="P-loop_NTPase"/>
</dbReference>
<dbReference type="Gene3D" id="3.40.50.300">
    <property type="entry name" value="P-loop containing nucleotide triphosphate hydrolases"/>
    <property type="match status" value="1"/>
</dbReference>
<reference evidence="1" key="1">
    <citation type="submission" date="2019-01" db="EMBL/GenBank/DDBJ databases">
        <authorList>
            <consortium name="Genoscope - CEA"/>
            <person name="William W."/>
        </authorList>
    </citation>
    <scope>NUCLEOTIDE SEQUENCE</scope>
    <source>
        <strain evidence="1">CR-1</strain>
    </source>
</reference>
<dbReference type="SUPFAM" id="SSF52540">
    <property type="entry name" value="P-loop containing nucleoside triphosphate hydrolases"/>
    <property type="match status" value="1"/>
</dbReference>
<gene>
    <name evidence="1" type="ORF">EPICR_20113</name>
</gene>
<proteinExistence type="predicted"/>
<name>A0A484HH32_9BACT</name>
<sequence length="258" mass="29515">MERQNMRAFSSYGPLDRDLHYYAPREKMVDFACGQLIGKDPDKGGHYITVWAPRQTGKTWMLNEALFKLRQDKRFDAVKISLEILKTQEDVGRILMYIEKEIARDLNQRKIGADTPEKFGDLFLNGALKKPLVLILDEFDALPEDAISSIVGVLRNIYTVRQEQSDMATGEKKYLLHSVALIGVRAVLGVENQKGSPFNVQRSLRVPNLTFDEVKAMFRWHERDSGQSVAREVIDRLFYETKGQPGLTCWFGELLTEG</sequence>
<dbReference type="AlphaFoldDB" id="A0A484HH32"/>
<evidence type="ECO:0008006" key="2">
    <source>
        <dbReference type="Google" id="ProtNLM"/>
    </source>
</evidence>
<accession>A0A484HH32</accession>